<organism evidence="1 2">
    <name type="scientific">Naganishia onofrii</name>
    <dbReference type="NCBI Taxonomy" id="1851511"/>
    <lineage>
        <taxon>Eukaryota</taxon>
        <taxon>Fungi</taxon>
        <taxon>Dikarya</taxon>
        <taxon>Basidiomycota</taxon>
        <taxon>Agaricomycotina</taxon>
        <taxon>Tremellomycetes</taxon>
        <taxon>Filobasidiales</taxon>
        <taxon>Filobasidiaceae</taxon>
        <taxon>Naganishia</taxon>
    </lineage>
</organism>
<comment type="caution">
    <text evidence="1">The sequence shown here is derived from an EMBL/GenBank/DDBJ whole genome shotgun (WGS) entry which is preliminary data.</text>
</comment>
<reference evidence="1" key="1">
    <citation type="submission" date="2023-04" db="EMBL/GenBank/DDBJ databases">
        <title>Draft Genome sequencing of Naganishia species isolated from polar environments using Oxford Nanopore Technology.</title>
        <authorList>
            <person name="Leo P."/>
            <person name="Venkateswaran K."/>
        </authorList>
    </citation>
    <scope>NUCLEOTIDE SEQUENCE</scope>
    <source>
        <strain evidence="1">DBVPG 5303</strain>
    </source>
</reference>
<protein>
    <submittedName>
        <fullName evidence="1">Uncharacterized protein</fullName>
    </submittedName>
</protein>
<sequence>MSQVEDITNAEELLQAPSRLLGLLQGARADPLDVEISERLEDELTEALPWLHSPLSFPRPEAAQRTKIESQAGTQYAPARIAECNFLSDYLHISEDLSVVILEEAARQAPKYGRTTIDTAIKLFHELVRARIECVKAVLRGIEPQWNEATGERINLGDFGETEELLARAADILYQRSNVGQGSQGERGLAGPGGNDSFFDSVFKQIETCAGWIEETIPGDRRLPLATQLPIDVQTLRVAECRSHQRGLIKLLYIVAANGNLRKSDLIGLVKWLKTRTDVDGLTILALSVFLAAIQHYDPSRPLHDQYESYSPVVKGYAQDPAILQIITNQIVYEEEWKQPWLSRILLLSWCLFVEKALLSDRYNDHMQLPKILEKGVGTVIQSSIEGDAFQNLRTIVLPTTAIPDGIWRHRHNAHTGHHTITNLAMDPWPEIEQEYAADVLRQVDLIIKSLLGAFSHINKLRNREEDRVKSSDAAGSGGEKSVNASGAVMGEDISSSSEVRTDFAALVELIIALYRELPLDHDDTLWTELRFFMIVADMEGLQGVNLLSRLTLAVSSGKKGTNRLYQALVDSDLGKLDFDEIFGHFQHVVTRKPMLTVIHTSPRSLGGPGSPQHQLNDAELRPEEAQALEGYCAILVAIFRWHPTYAHAMLEAHDPSPVSLLWQLVNRNIPTTTKAAVLDTINAFCAASGEVNPRALETSFIELEKLGVRSAKEKHPLHSESMAQLPLLPTYQDTNRAWLFNLETNDAQANASVATSALTRLFRTLLDDRATTPVGHDQSSSLSILKSSMVRYILDDATPRATTLLQHATTAASGYSLLSAVLAFFQRSLQRCDFSSIVAANERSPGHIANPGELGKLTDALAQPGVLVLHRLLTDEKLRNILMEAAVARASETAKNDATLAEALTDISLHALQVIQKALQVQSIFLEVLLPSLRSHASKLPQYKAFLSASSPPLDWFLAHQAHFNVQIATYVGTEMPRALAQNAISLLGELGRSPHMASTYLHNGKRTSGNALAYMISSASESMVILAGFVDRLSTEDVEQETHDQSLRPARLWLDSKDQITISQDPKSTRDIILGFLLEGTQVTVSGLTLAHFLLGYLSHSTDGSPQIAQHLPPDGIHAVIDRNSSSETSSNVVHRTCFHVIVDALSIGFQNLDDLGGVVDGHPLVTSPAFAYKAIKLLHQLARNELTVLPTTRYLRDQKDFINASLLHLPLVPQSPTDGGVDGTLVYEDGVTVKLPARTLLAYLRYQAELFSLAALELHITSADSREAERIVKAVFENSEDQSTESGQSGILGLEALQRLNFQWLAELSTQPNAQHFVNVDFASYRTADQEGCVIYDLDELDVALRRETRNAVRNLVGDPALRAQHALDLDRRAILKYLDNDNRKMQIALALNACLEAWSKVTTIIVGKTAHFIPEAHRAPIINELSLAGFATLGAANSMIPAKTEILSNTILALATSLQGEQQHPASRMPEEQLQILLRHVISGVIGADTTEPARGFLYSTMIIYLRCLLEYGTSVDPTHASLSLSSQSVLGSDIDRLLAVLCRDALNGSEIWKTVSYSLIDVILQSSATSTNKLIEKLWQSGVLHNFVASIAENDRDVQLALGSEPDDVNAIFVLEAKLAMMLRIAQSEIGGEKLIQAGILKTLARCDFISRQPYLEDMNQSDDILPIPAERYHQVILPVLQVAAAVSRTLSTETVKDCVIFLTGQVDAFLPILRSDSAAISLASTKEAALLVNILYQILRTRNSAAALSDLKGYEHHLKALCYKYFSPDRWMTSVVPLTAQEQEQATTKFGINGVTVFEWQLRRTGTSLLQALLAYFHLATKGSDPDQFKPVFIAGGQLGLDKNATKGGATYASLDQAVQLVGITVQELSQISSLVEDLNNRVADQYSLTDVQIDDLVKISPTPDKENLSLDRRRLVAFEEIKRLQNACTIYGRVLLQNLEALLLLLNRHMRYYNRLVMDQVSNSRRYIQTAKSQFVRVEKDIVLRWSEETESALFSLKPVLEFLRDLPIIEEVATFLAHQLPGADNDKQAWLQSVRESITVPAAVAEEDGEAPTQVADLSQEKKDAVVEKLVKTTEDVNGGLEASERDVESTHLVFQSLLISDFNDESRYQRVVESVCKGAAAASSKARMETALRVLIHAYNLTPVDSKLRPTILLSTLRVLSSSEHLDVTALPLPITVIEKSVSAWSLSASEKAQWLQQVADTYENAQTAKIGSTDSLKTTALQLRVLALIIAEGSDQKAVDSALASALKIETNYDLVPVLKVQGVREGMSGEMKELVRLFEENVELNECLGWVQSHESFLTGLGLSTEDITRKLRLLALVSLCAASLNRDIPYSEVVQTLSVEEDLVEAWVIDAIHANLLKARLSQPKKTLRVQSVASRAFGLAEWKLLEKRLGEWKSTLEEVHGVVADAIKRDQEPSYAGGRRNVKKTHAPAEAQAAPAQTSEA</sequence>
<gene>
    <name evidence="1" type="ORF">QFC24_005961</name>
</gene>
<dbReference type="Proteomes" id="UP001234202">
    <property type="component" value="Unassembled WGS sequence"/>
</dbReference>
<evidence type="ECO:0000313" key="2">
    <source>
        <dbReference type="Proteomes" id="UP001234202"/>
    </source>
</evidence>
<name>A0ACC2X6J0_9TREE</name>
<proteinExistence type="predicted"/>
<dbReference type="EMBL" id="JASBWV010000026">
    <property type="protein sequence ID" value="KAJ9118995.1"/>
    <property type="molecule type" value="Genomic_DNA"/>
</dbReference>
<accession>A0ACC2X6J0</accession>
<evidence type="ECO:0000313" key="1">
    <source>
        <dbReference type="EMBL" id="KAJ9118995.1"/>
    </source>
</evidence>
<keyword evidence="2" id="KW-1185">Reference proteome</keyword>